<evidence type="ECO:0000313" key="2">
    <source>
        <dbReference type="Proteomes" id="UP000018144"/>
    </source>
</evidence>
<reference evidence="1 2" key="1">
    <citation type="journal article" date="2013" name="PLoS Genet.">
        <title>The genome and development-dependent transcriptomes of Pyronema confluens: a window into fungal evolution.</title>
        <authorList>
            <person name="Traeger S."/>
            <person name="Altegoer F."/>
            <person name="Freitag M."/>
            <person name="Gabaldon T."/>
            <person name="Kempken F."/>
            <person name="Kumar A."/>
            <person name="Marcet-Houben M."/>
            <person name="Poggeler S."/>
            <person name="Stajich J.E."/>
            <person name="Nowrousian M."/>
        </authorList>
    </citation>
    <scope>NUCLEOTIDE SEQUENCE [LARGE SCALE GENOMIC DNA]</scope>
    <source>
        <strain evidence="2">CBS 100304</strain>
        <tissue evidence="1">Vegetative mycelium</tissue>
    </source>
</reference>
<dbReference type="Proteomes" id="UP000018144">
    <property type="component" value="Unassembled WGS sequence"/>
</dbReference>
<organism evidence="1 2">
    <name type="scientific">Pyronema omphalodes (strain CBS 100304)</name>
    <name type="common">Pyronema confluens</name>
    <dbReference type="NCBI Taxonomy" id="1076935"/>
    <lineage>
        <taxon>Eukaryota</taxon>
        <taxon>Fungi</taxon>
        <taxon>Dikarya</taxon>
        <taxon>Ascomycota</taxon>
        <taxon>Pezizomycotina</taxon>
        <taxon>Pezizomycetes</taxon>
        <taxon>Pezizales</taxon>
        <taxon>Pyronemataceae</taxon>
        <taxon>Pyronema</taxon>
    </lineage>
</organism>
<sequence>MQLQLRYHSHRCSSAAWRDFVLGALTGRWLGDGINIQIQASLGVAELKRFPQLPARFQHVFLDAEHGMELEGRDGAAPRI</sequence>
<name>U4L7U4_PYROM</name>
<accession>U4L7U4</accession>
<dbReference type="EMBL" id="HF935790">
    <property type="protein sequence ID" value="CCX13218.1"/>
    <property type="molecule type" value="Genomic_DNA"/>
</dbReference>
<keyword evidence="2" id="KW-1185">Reference proteome</keyword>
<protein>
    <submittedName>
        <fullName evidence="1">Uncharacterized protein</fullName>
    </submittedName>
</protein>
<evidence type="ECO:0000313" key="1">
    <source>
        <dbReference type="EMBL" id="CCX13218.1"/>
    </source>
</evidence>
<dbReference type="AlphaFoldDB" id="U4L7U4"/>
<gene>
    <name evidence="1" type="ORF">PCON_12811</name>
</gene>
<proteinExistence type="predicted"/>